<protein>
    <submittedName>
        <fullName evidence="1">GNAT family N-acetyltransferase</fullName>
    </submittedName>
</protein>
<sequence>MVPAVCCWSTRRRRSRPVAGPVVERFRVSLSRPPFMGMKARGVVCTAFSRAVGPTNASVAGTPPGRTGALGAGGSPSVWSAICCCSMPSRFAAPAGLPLSQCRESRAVLAGDEPRLREVFGPLVQAHYRTAPDDPRRLLDAPALHLATLNAGKSPQAVAVYADEGGFDAELAERVACGERRPRGHLLAQSLAAHAGSRAALMARCAEAAHCRASGATLRGTGASAD</sequence>
<proteinExistence type="predicted"/>
<accession>A0A3S0QR76</accession>
<keyword evidence="1" id="KW-0808">Transferase</keyword>
<name>A0A3S0QR76_9GAMM</name>
<gene>
    <name evidence="1" type="ORF">DSL92_08890</name>
</gene>
<dbReference type="EMBL" id="RXHI01000030">
    <property type="protein sequence ID" value="RUA21910.1"/>
    <property type="molecule type" value="Genomic_DNA"/>
</dbReference>
<dbReference type="Gene3D" id="3.40.630.30">
    <property type="match status" value="1"/>
</dbReference>
<evidence type="ECO:0000313" key="1">
    <source>
        <dbReference type="EMBL" id="RUA21910.1"/>
    </source>
</evidence>
<organism evidence="1">
    <name type="scientific">Billgrantia gudaonensis</name>
    <dbReference type="NCBI Taxonomy" id="376427"/>
    <lineage>
        <taxon>Bacteria</taxon>
        <taxon>Pseudomonadati</taxon>
        <taxon>Pseudomonadota</taxon>
        <taxon>Gammaproteobacteria</taxon>
        <taxon>Oceanospirillales</taxon>
        <taxon>Halomonadaceae</taxon>
        <taxon>Billgrantia</taxon>
    </lineage>
</organism>
<comment type="caution">
    <text evidence="1">The sequence shown here is derived from an EMBL/GenBank/DDBJ whole genome shotgun (WGS) entry which is preliminary data.</text>
</comment>
<dbReference type="AlphaFoldDB" id="A0A3S0QR76"/>
<dbReference type="GO" id="GO:0016740">
    <property type="term" value="F:transferase activity"/>
    <property type="evidence" value="ECO:0007669"/>
    <property type="project" value="UniProtKB-KW"/>
</dbReference>
<reference evidence="1" key="1">
    <citation type="submission" date="2018-12" db="EMBL/GenBank/DDBJ databases">
        <authorList>
            <person name="Jadhav K."/>
            <person name="Kushwaha B."/>
            <person name="Jadhav I."/>
        </authorList>
    </citation>
    <scope>NUCLEOTIDE SEQUENCE [LARGE SCALE GENOMIC DNA]</scope>
    <source>
        <strain evidence="1">SBS 10</strain>
    </source>
</reference>